<sequence length="360" mass="40773">MSAIVRKPFETSVTIFATLHGLTIGILIQIQQQWYYRKEALSNTPSVTIDGFSVKKEKEDRAKGCNFIQSVGMTLKLPQITIATAMVFFHRFFMRKSLKDYPFYDIAATAIFLATKVEESGRKLRDIVTVCAQKAAKNEKLVLDEQSKDFQRWRDIILYDEGVLLEAICFDLTIEHPYHYLLLYIHELRGKLNHIKEDVRVLIDMPIPPESNRLAQTAWMFVNDSIKSPLCLLYTPQIIAGASIYLASKIISHELTADEDSEWWELVSTRLDEIEDAVFDMLDLYSSNTAVSSSKGRSSSGQDYKPASEYRPNTPQPNTPSHNNNQDSNINTSSFTPIPPKLTTNGSTGSYEPIAVDSQK</sequence>
<dbReference type="CDD" id="cd20545">
    <property type="entry name" value="CYCLIN_SpCG1C-like_rpt1"/>
    <property type="match status" value="1"/>
</dbReference>
<comment type="similarity">
    <text evidence="1">Belongs to the cyclin family.</text>
</comment>
<dbReference type="InterPro" id="IPR013763">
    <property type="entry name" value="Cyclin-like_dom"/>
</dbReference>
<feature type="compositionally biased region" description="Polar residues" evidence="2">
    <location>
        <begin position="319"/>
        <end position="350"/>
    </location>
</feature>
<feature type="region of interest" description="Disordered" evidence="2">
    <location>
        <begin position="290"/>
        <end position="360"/>
    </location>
</feature>
<name>A0A8H7PSA5_9FUNG</name>
<dbReference type="Proteomes" id="UP000612746">
    <property type="component" value="Unassembled WGS sequence"/>
</dbReference>
<dbReference type="Pfam" id="PF21797">
    <property type="entry name" value="CycT2-like_C"/>
    <property type="match status" value="1"/>
</dbReference>
<evidence type="ECO:0000256" key="1">
    <source>
        <dbReference type="RuleBase" id="RU000383"/>
    </source>
</evidence>
<dbReference type="AlphaFoldDB" id="A0A8H7PSA5"/>
<dbReference type="InterPro" id="IPR006671">
    <property type="entry name" value="Cyclin_N"/>
</dbReference>
<proteinExistence type="inferred from homology"/>
<gene>
    <name evidence="4" type="ORF">INT44_006203</name>
</gene>
<comment type="caution">
    <text evidence="4">The sequence shown here is derived from an EMBL/GenBank/DDBJ whole genome shotgun (WGS) entry which is preliminary data.</text>
</comment>
<dbReference type="SMART" id="SM00385">
    <property type="entry name" value="CYCLIN"/>
    <property type="match status" value="2"/>
</dbReference>
<evidence type="ECO:0000313" key="4">
    <source>
        <dbReference type="EMBL" id="KAG2179357.1"/>
    </source>
</evidence>
<dbReference type="GO" id="GO:0016538">
    <property type="term" value="F:cyclin-dependent protein serine/threonine kinase regulator activity"/>
    <property type="evidence" value="ECO:0007669"/>
    <property type="project" value="InterPro"/>
</dbReference>
<dbReference type="PANTHER" id="PTHR10026">
    <property type="entry name" value="CYCLIN"/>
    <property type="match status" value="1"/>
</dbReference>
<protein>
    <recommendedName>
        <fullName evidence="3">Cyclin-like domain-containing protein</fullName>
    </recommendedName>
</protein>
<dbReference type="InterPro" id="IPR036915">
    <property type="entry name" value="Cyclin-like_sf"/>
</dbReference>
<dbReference type="Pfam" id="PF00134">
    <property type="entry name" value="Cyclin_N"/>
    <property type="match status" value="1"/>
</dbReference>
<keyword evidence="5" id="KW-1185">Reference proteome</keyword>
<dbReference type="EMBL" id="JAEPRA010000010">
    <property type="protein sequence ID" value="KAG2179357.1"/>
    <property type="molecule type" value="Genomic_DNA"/>
</dbReference>
<reference evidence="4" key="1">
    <citation type="submission" date="2020-12" db="EMBL/GenBank/DDBJ databases">
        <title>Metabolic potential, ecology and presence of endohyphal bacteria is reflected in genomic diversity of Mucoromycotina.</title>
        <authorList>
            <person name="Muszewska A."/>
            <person name="Okrasinska A."/>
            <person name="Steczkiewicz K."/>
            <person name="Drgas O."/>
            <person name="Orlowska M."/>
            <person name="Perlinska-Lenart U."/>
            <person name="Aleksandrzak-Piekarczyk T."/>
            <person name="Szatraj K."/>
            <person name="Zielenkiewicz U."/>
            <person name="Pilsyk S."/>
            <person name="Malc E."/>
            <person name="Mieczkowski P."/>
            <person name="Kruszewska J.S."/>
            <person name="Biernat P."/>
            <person name="Pawlowska J."/>
        </authorList>
    </citation>
    <scope>NUCLEOTIDE SEQUENCE</scope>
    <source>
        <strain evidence="4">WA0000051536</strain>
    </source>
</reference>
<accession>A0A8H7PSA5</accession>
<dbReference type="Gene3D" id="1.10.472.10">
    <property type="entry name" value="Cyclin-like"/>
    <property type="match status" value="2"/>
</dbReference>
<feature type="domain" description="Cyclin-like" evidence="3">
    <location>
        <begin position="193"/>
        <end position="283"/>
    </location>
</feature>
<dbReference type="CDD" id="cd20546">
    <property type="entry name" value="CYCLIN_SpCG1C_ScCTK2-like_rpt2"/>
    <property type="match status" value="1"/>
</dbReference>
<dbReference type="InterPro" id="IPR043198">
    <property type="entry name" value="Cyclin/Ssn8"/>
</dbReference>
<feature type="compositionally biased region" description="Low complexity" evidence="2">
    <location>
        <begin position="292"/>
        <end position="301"/>
    </location>
</feature>
<dbReference type="OrthoDB" id="25002at2759"/>
<dbReference type="SUPFAM" id="SSF47954">
    <property type="entry name" value="Cyclin-like"/>
    <property type="match status" value="2"/>
</dbReference>
<feature type="domain" description="Cyclin-like" evidence="3">
    <location>
        <begin position="66"/>
        <end position="173"/>
    </location>
</feature>
<evidence type="ECO:0000313" key="5">
    <source>
        <dbReference type="Proteomes" id="UP000612746"/>
    </source>
</evidence>
<keyword evidence="1" id="KW-0195">Cyclin</keyword>
<dbReference type="GO" id="GO:0006357">
    <property type="term" value="P:regulation of transcription by RNA polymerase II"/>
    <property type="evidence" value="ECO:0007669"/>
    <property type="project" value="InterPro"/>
</dbReference>
<evidence type="ECO:0000256" key="2">
    <source>
        <dbReference type="SAM" id="MobiDB-lite"/>
    </source>
</evidence>
<evidence type="ECO:0000259" key="3">
    <source>
        <dbReference type="SMART" id="SM00385"/>
    </source>
</evidence>
<organism evidence="4 5">
    <name type="scientific">Umbelopsis vinacea</name>
    <dbReference type="NCBI Taxonomy" id="44442"/>
    <lineage>
        <taxon>Eukaryota</taxon>
        <taxon>Fungi</taxon>
        <taxon>Fungi incertae sedis</taxon>
        <taxon>Mucoromycota</taxon>
        <taxon>Mucoromycotina</taxon>
        <taxon>Umbelopsidomycetes</taxon>
        <taxon>Umbelopsidales</taxon>
        <taxon>Umbelopsidaceae</taxon>
        <taxon>Umbelopsis</taxon>
    </lineage>
</organism>